<keyword evidence="2" id="KW-1185">Reference proteome</keyword>
<gene>
    <name evidence="1" type="ORF">H0266_11725</name>
</gene>
<dbReference type="EMBL" id="JACEFG010000002">
    <property type="protein sequence ID" value="MBA2175563.1"/>
    <property type="molecule type" value="Genomic_DNA"/>
</dbReference>
<dbReference type="Pfam" id="PF20074">
    <property type="entry name" value="DUF6470"/>
    <property type="match status" value="1"/>
</dbReference>
<evidence type="ECO:0000313" key="2">
    <source>
        <dbReference type="Proteomes" id="UP000571017"/>
    </source>
</evidence>
<proteinExistence type="predicted"/>
<accession>A0A838CUI9</accession>
<protein>
    <submittedName>
        <fullName evidence="1">Uncharacterized protein</fullName>
    </submittedName>
</protein>
<comment type="caution">
    <text evidence="1">The sequence shown here is derived from an EMBL/GenBank/DDBJ whole genome shotgun (WGS) entry which is preliminary data.</text>
</comment>
<organism evidence="1 2">
    <name type="scientific">Halobacillus locisalis</name>
    <dbReference type="NCBI Taxonomy" id="220753"/>
    <lineage>
        <taxon>Bacteria</taxon>
        <taxon>Bacillati</taxon>
        <taxon>Bacillota</taxon>
        <taxon>Bacilli</taxon>
        <taxon>Bacillales</taxon>
        <taxon>Bacillaceae</taxon>
        <taxon>Halobacillus</taxon>
    </lineage>
</organism>
<dbReference type="AlphaFoldDB" id="A0A838CUI9"/>
<name>A0A838CUI9_9BACI</name>
<dbReference type="InterPro" id="IPR045527">
    <property type="entry name" value="DUF6470"/>
</dbReference>
<sequence length="186" mass="20904">MVEGVAPKLQVSTTQGRIGITKKDAVLHLKQQKADQQIQQPKADLQIRQRSGKLSIDQTKAWDNLKFQSGSEIVSEAAQLGRQDWLEGVARVSREGDELMRIENKGDPIASQAKRNAVWDFDYKPGGRPVNELVDISYQANPADIEVKRNDPIIDSTPRYPQLTYQKGNVDISLAQKPDVQIDWKV</sequence>
<evidence type="ECO:0000313" key="1">
    <source>
        <dbReference type="EMBL" id="MBA2175563.1"/>
    </source>
</evidence>
<dbReference type="Proteomes" id="UP000571017">
    <property type="component" value="Unassembled WGS sequence"/>
</dbReference>
<dbReference type="RefSeq" id="WP_181472563.1">
    <property type="nucleotide sequence ID" value="NZ_JACEFG010000002.1"/>
</dbReference>
<reference evidence="1 2" key="1">
    <citation type="journal article" date="2004" name="Extremophiles">
        <title>Halobacillus locisalis sp. nov., a halophilic bacterium isolated from a marine solar saltern of the Yellow Sea in Korea.</title>
        <authorList>
            <person name="Yoon J.H."/>
            <person name="Kang K.H."/>
            <person name="Oh T.K."/>
            <person name="Park Y.H."/>
        </authorList>
    </citation>
    <scope>NUCLEOTIDE SEQUENCE [LARGE SCALE GENOMIC DNA]</scope>
    <source>
        <strain evidence="1 2">KCTC 3788</strain>
    </source>
</reference>